<organism evidence="2 3">
    <name type="scientific">Segniliparus rotundus (strain ATCC BAA-972 / CDC 1076 / CIP 108378 / DSM 44985 / JCM 13578)</name>
    <dbReference type="NCBI Taxonomy" id="640132"/>
    <lineage>
        <taxon>Bacteria</taxon>
        <taxon>Bacillati</taxon>
        <taxon>Actinomycetota</taxon>
        <taxon>Actinomycetes</taxon>
        <taxon>Mycobacteriales</taxon>
        <taxon>Segniliparaceae</taxon>
        <taxon>Segniliparus</taxon>
    </lineage>
</organism>
<name>D6ZE84_SEGRD</name>
<proteinExistence type="predicted"/>
<keyword evidence="1" id="KW-0175">Coiled coil</keyword>
<feature type="coiled-coil region" evidence="1">
    <location>
        <begin position="11"/>
        <end position="38"/>
    </location>
</feature>
<reference evidence="2 3" key="1">
    <citation type="journal article" date="2010" name="Stand. Genomic Sci.">
        <title>Complete genome sequence of Segniliparus rotundus type strain (CDC 1076).</title>
        <authorList>
            <person name="Sikorski J."/>
            <person name="Lapidus A."/>
            <person name="Copeland A."/>
            <person name="Misra M."/>
            <person name="Glavina Del Rio T."/>
            <person name="Nolan M."/>
            <person name="Lucas S."/>
            <person name="Chen F."/>
            <person name="Tice H."/>
            <person name="Cheng J.F."/>
            <person name="Jando M."/>
            <person name="Schneider S."/>
            <person name="Bruce D."/>
            <person name="Goodwin L."/>
            <person name="Pitluck S."/>
            <person name="Liolios K."/>
            <person name="Mikhailova N."/>
            <person name="Pati A."/>
            <person name="Ivanova N."/>
            <person name="Mavromatis K."/>
            <person name="Chen A."/>
            <person name="Palaniappan K."/>
            <person name="Chertkov O."/>
            <person name="Land M."/>
            <person name="Hauser L."/>
            <person name="Chang Y.J."/>
            <person name="Jeffries C.D."/>
            <person name="Brettin T."/>
            <person name="Detter J.C."/>
            <person name="Han C."/>
            <person name="Rohde M."/>
            <person name="Goker M."/>
            <person name="Bristow J."/>
            <person name="Eisen J.A."/>
            <person name="Markowitz V."/>
            <person name="Hugenholtz P."/>
            <person name="Kyrpides N.C."/>
            <person name="Klenk H.P."/>
        </authorList>
    </citation>
    <scope>NUCLEOTIDE SEQUENCE [LARGE SCALE GENOMIC DNA]</scope>
    <source>
        <strain evidence="3">ATCC BAA-972 / CDC 1076 / CIP 108378 / DSM 44985 / JCM 13578</strain>
    </source>
</reference>
<dbReference type="HOGENOM" id="CLU_2156611_0_0_11"/>
<evidence type="ECO:0000313" key="3">
    <source>
        <dbReference type="Proteomes" id="UP000002247"/>
    </source>
</evidence>
<dbReference type="RefSeq" id="WP_013137820.1">
    <property type="nucleotide sequence ID" value="NC_014168.1"/>
</dbReference>
<evidence type="ECO:0000256" key="1">
    <source>
        <dbReference type="SAM" id="Coils"/>
    </source>
</evidence>
<protein>
    <submittedName>
        <fullName evidence="2">Uncharacterized protein</fullName>
    </submittedName>
</protein>
<sequence length="111" mass="12123">MTDHQQLASYLTEHLANLDQLRTELSLAQNELDLARSEAENILGDAQRRANEIITDAGSDFNEVAEKYRVAIREAVNLVQPSVLTTLGHTAPKNVKLPKSVTAPDISSEAA</sequence>
<dbReference type="Proteomes" id="UP000002247">
    <property type="component" value="Chromosome"/>
</dbReference>
<evidence type="ECO:0000313" key="2">
    <source>
        <dbReference type="EMBL" id="ADG97364.1"/>
    </source>
</evidence>
<dbReference type="STRING" id="640132.Srot_0887"/>
<dbReference type="Gene3D" id="1.20.5.2950">
    <property type="match status" value="1"/>
</dbReference>
<dbReference type="AlphaFoldDB" id="D6ZE84"/>
<keyword evidence="3" id="KW-1185">Reference proteome</keyword>
<gene>
    <name evidence="2" type="ordered locus">Srot_0887</name>
</gene>
<dbReference type="EMBL" id="CP001958">
    <property type="protein sequence ID" value="ADG97364.1"/>
    <property type="molecule type" value="Genomic_DNA"/>
</dbReference>
<accession>D6ZE84</accession>
<dbReference type="KEGG" id="srt:Srot_0887"/>